<dbReference type="CDD" id="cd20688">
    <property type="entry name" value="CdiI_Ecoli_Nm-like"/>
    <property type="match status" value="1"/>
</dbReference>
<dbReference type="InterPro" id="IPR041256">
    <property type="entry name" value="CdiI_4"/>
</dbReference>
<reference evidence="2 3" key="1">
    <citation type="journal article" date="2019" name="Int. J. Syst. Evol. Microbiol.">
        <title>Photorhabdus khanii subsp. guanajuatensis subsp. nov., isolated from Heterorhabditis atacamensis, and Photorhabdus luminescens subsp. mexicana subsp. nov., isolated from Heterorhabditis mexicana entomopathogenic nematodes.</title>
        <authorList>
            <person name="Machado R.A.R."/>
            <person name="Bruno P."/>
            <person name="Arce C.C.M."/>
            <person name="Liechti N."/>
            <person name="Kohler A."/>
            <person name="Bernal J."/>
            <person name="Bruggmann R."/>
            <person name="Turlings T.C.J."/>
        </authorList>
    </citation>
    <scope>NUCLEOTIDE SEQUENCE [LARGE SCALE GENOMIC DNA]</scope>
    <source>
        <strain evidence="2 3">MEX47-22</strain>
    </source>
</reference>
<proteinExistence type="predicted"/>
<dbReference type="AlphaFoldDB" id="A0A4R4JDF7"/>
<sequence>MEKIINRCGFVINETYCHFPDLEDPDPEYHFDGIMFGVWEGEIIVPESVGFEYVRLACEKYLQLHPEDKDKVSALLARLLC</sequence>
<evidence type="ECO:0000313" key="2">
    <source>
        <dbReference type="EMBL" id="TDB51656.1"/>
    </source>
</evidence>
<dbReference type="Proteomes" id="UP000295550">
    <property type="component" value="Unassembled WGS sequence"/>
</dbReference>
<gene>
    <name evidence="2" type="ORF">C5468_11795</name>
</gene>
<evidence type="ECO:0000313" key="3">
    <source>
        <dbReference type="Proteomes" id="UP000295550"/>
    </source>
</evidence>
<accession>A0A4R4JDF7</accession>
<protein>
    <recommendedName>
        <fullName evidence="1">CDI immunity protein domain-containing protein</fullName>
    </recommendedName>
</protein>
<dbReference type="NCBIfam" id="NF033826">
    <property type="entry name" value="immun_CdiI"/>
    <property type="match status" value="1"/>
</dbReference>
<dbReference type="EMBL" id="PUJX01000010">
    <property type="protein sequence ID" value="TDB51656.1"/>
    <property type="molecule type" value="Genomic_DNA"/>
</dbReference>
<name>A0A4R4JDF7_PHOLU</name>
<dbReference type="Pfam" id="PF18624">
    <property type="entry name" value="CdiI_4"/>
    <property type="match status" value="1"/>
</dbReference>
<organism evidence="2 3">
    <name type="scientific">Photorhabdus luminescens subsp. mexicana</name>
    <dbReference type="NCBI Taxonomy" id="2100167"/>
    <lineage>
        <taxon>Bacteria</taxon>
        <taxon>Pseudomonadati</taxon>
        <taxon>Pseudomonadota</taxon>
        <taxon>Gammaproteobacteria</taxon>
        <taxon>Enterobacterales</taxon>
        <taxon>Morganellaceae</taxon>
        <taxon>Photorhabdus</taxon>
    </lineage>
</organism>
<evidence type="ECO:0000259" key="1">
    <source>
        <dbReference type="Pfam" id="PF18624"/>
    </source>
</evidence>
<comment type="caution">
    <text evidence="2">The sequence shown here is derived from an EMBL/GenBank/DDBJ whole genome shotgun (WGS) entry which is preliminary data.</text>
</comment>
<feature type="domain" description="CDI immunity protein" evidence="1">
    <location>
        <begin position="2"/>
        <end position="76"/>
    </location>
</feature>